<feature type="region of interest" description="Disordered" evidence="1">
    <location>
        <begin position="971"/>
        <end position="1017"/>
    </location>
</feature>
<feature type="region of interest" description="Disordered" evidence="1">
    <location>
        <begin position="831"/>
        <end position="867"/>
    </location>
</feature>
<feature type="compositionally biased region" description="Polar residues" evidence="1">
    <location>
        <begin position="854"/>
        <end position="867"/>
    </location>
</feature>
<feature type="compositionally biased region" description="Basic residues" evidence="1">
    <location>
        <begin position="777"/>
        <end position="800"/>
    </location>
</feature>
<feature type="region of interest" description="Disordered" evidence="1">
    <location>
        <begin position="1209"/>
        <end position="1241"/>
    </location>
</feature>
<feature type="region of interest" description="Disordered" evidence="1">
    <location>
        <begin position="208"/>
        <end position="234"/>
    </location>
</feature>
<feature type="compositionally biased region" description="Low complexity" evidence="1">
    <location>
        <begin position="416"/>
        <end position="440"/>
    </location>
</feature>
<feature type="compositionally biased region" description="Polar residues" evidence="1">
    <location>
        <begin position="803"/>
        <end position="817"/>
    </location>
</feature>
<protein>
    <submittedName>
        <fullName evidence="2">Uncharacterized protein</fullName>
    </submittedName>
</protein>
<dbReference type="Proteomes" id="UP001642483">
    <property type="component" value="Unassembled WGS sequence"/>
</dbReference>
<organism evidence="2 3">
    <name type="scientific">Clavelina lepadiformis</name>
    <name type="common">Light-bulb sea squirt</name>
    <name type="synonym">Ascidia lepadiformis</name>
    <dbReference type="NCBI Taxonomy" id="159417"/>
    <lineage>
        <taxon>Eukaryota</taxon>
        <taxon>Metazoa</taxon>
        <taxon>Chordata</taxon>
        <taxon>Tunicata</taxon>
        <taxon>Ascidiacea</taxon>
        <taxon>Aplousobranchia</taxon>
        <taxon>Clavelinidae</taxon>
        <taxon>Clavelina</taxon>
    </lineage>
</organism>
<feature type="compositionally biased region" description="Basic residues" evidence="1">
    <location>
        <begin position="1216"/>
        <end position="1230"/>
    </location>
</feature>
<feature type="region of interest" description="Disordered" evidence="1">
    <location>
        <begin position="1735"/>
        <end position="1757"/>
    </location>
</feature>
<reference evidence="2 3" key="1">
    <citation type="submission" date="2024-02" db="EMBL/GenBank/DDBJ databases">
        <authorList>
            <person name="Daric V."/>
            <person name="Darras S."/>
        </authorList>
    </citation>
    <scope>NUCLEOTIDE SEQUENCE [LARGE SCALE GENOMIC DNA]</scope>
</reference>
<feature type="compositionally biased region" description="Polar residues" evidence="1">
    <location>
        <begin position="1735"/>
        <end position="1755"/>
    </location>
</feature>
<evidence type="ECO:0000313" key="2">
    <source>
        <dbReference type="EMBL" id="CAK8678919.1"/>
    </source>
</evidence>
<comment type="caution">
    <text evidence="2">The sequence shown here is derived from an EMBL/GenBank/DDBJ whole genome shotgun (WGS) entry which is preliminary data.</text>
</comment>
<feature type="region of interest" description="Disordered" evidence="1">
    <location>
        <begin position="404"/>
        <end position="440"/>
    </location>
</feature>
<dbReference type="EMBL" id="CAWYQH010000057">
    <property type="protein sequence ID" value="CAK8678919.1"/>
    <property type="molecule type" value="Genomic_DNA"/>
</dbReference>
<feature type="region of interest" description="Disordered" evidence="1">
    <location>
        <begin position="631"/>
        <end position="657"/>
    </location>
</feature>
<evidence type="ECO:0000256" key="1">
    <source>
        <dbReference type="SAM" id="MobiDB-lite"/>
    </source>
</evidence>
<proteinExistence type="predicted"/>
<accession>A0ABP0FKD0</accession>
<gene>
    <name evidence="2" type="ORF">CVLEPA_LOCUS9191</name>
</gene>
<feature type="region of interest" description="Disordered" evidence="1">
    <location>
        <begin position="1"/>
        <end position="22"/>
    </location>
</feature>
<sequence length="1879" mass="201698">MYSFNSPIKSHMETPGIDTVSPTKGTRVSISLNGLFGEAGGLDDHLPASLSVQSPPCGSGHLKSIQTSPYKSQTGLFNGGQQPILLSELAEFSPHNRNCSPFYGNTLCSYVSPHDNSRCTNLAAATCGIGKSFCRNHLELPKPGEITVNGIPQKSSTNFAVNPQQLNERYLTADRSQVLVNGSTCPGTKPGNMQGITLNTLNGGFTDTLPRRNSVAPKLGGGKGIDKPDSRSVGVSQNSAASSIAVPVSLFSNPSLVTDSNRLTKEKKIQASMNVPQSTAGGNTFAMDGEFLQAFVDFLNQNQDRLTAKQQIELLNSLGVTVATVKNPEDLHGICASKKQQTHRRVNNNVQKSVKNSHKTTVYNMPASMNTSSYGTNHVTNQAMSTVNQSNQVNVTGLQPFSQTSDLKRKADACGQAPSNAKKPKKSSTSSTASSLQHLSSSELDRRVLEALASVGGLTVPHKNDNTVETPKILNKSKYAKLNSTSSRLTTKLDFSKQIILPSVNISVNRNKNSDKLNVETSVNALRKYVDLQIDNSLRNQDLFPLGPFCDDGSLGLCTCVPSQSEVQPVIKSKNIQPFTKRHKNVDCETCRKMLYADPSQNYFHKHLHFPFMTCMETKQVEKLMRGHESPGVATAQGKQCVTDDPASPTKRSSVSRHCRRLNQNTKKWKALYKREKKQIKLLTEAAKASPKETALVLSKLGTKPITCAAQRKTCAKVPSLCTLTDRSGARQCENKALPFACYCHNHIWHSEIQQLYKLDTSMNVVADIYVDPPSAKQRKKTKLPPLSKRKRRRIKKGKLSKTDPQASDSHQENNSPKPIAKLEVLADLPSPSKEKSLNTPSGLQGDSVDENKNNNADGTTNLASNVSGNGLPIAVDDDSNCGVFEAFSLDGNELLNDVMPDMFSELGLFSGKSSEVLDNALLLAGAVDSENSNIDINIDELNENGLFFPSINSMESRNAAIKETIVIDSSDDQKDTSTTIGSAKASAESSAQTSNPNLPSSTNGSRSTSPCAVASQQSIGLSQSSSSCSQISLVPPQINSDEDISKWLPGTQFSDNVLTEKKENLSVAGESTSLDSSIVEDLHELEGVIQSLQDETAQNNSQCNRELSTSSLNADEYTSILARELSMDAENKAFHSSLSSSPIITPPPETVSWSSVPSSPAEHANINITTASNITFNLTQTNRLQQPTMLSTDDAGIRIKYSNVGLKAKGISPKGNRKTKNRTPSKRKPNNANRSNLPMDQILPSLSENNLKTGPGRLSNTSILNNSKTTQAKPTNVIKAAMNSDSVKSKGGKKPRCTAPVPNFFPANTPHTVAFSPQSIRMQPRLVTGNVVCASVKGNSAVNNQSMVLIPVSAVVRTANQTVLQGTGQNLGIAFAVPAQANSARPNMNTIIPIRGNALLSGVSNGQQVLILNGAQTTLASVSVAGAVPVNTNLNQSPTAKPAEKEQCQNLGHGMSTKAGIATYQQNPSFGPNGTSKPVLVQSAVKPATEHSKTHRISSPTVVLPSTSVAQTSSPVFTNIDRSVGSIVTTAAQNQGSQLLSPKLSLNATISCSASSLLSKTTTVKDARTVPEVTKTSPSSKGGTVHWNQTMAGPDAPLPQPRMYGSVGGQTSNMLYCRRISPSLNNTQHVIVGRLGSLGRVGLSRLTIGDQANGFERLTFSNQIKGPLVSSEVISEPKNLEQANNENLKTVTSKSNSTQVNKSCLHSTTNDLQGSSLNATDANVVVALGTSQDSCTVSDAKSPGSNLDTETGNSPLPCHKVNQTLNNEEIIKLQTSTPVRHNSRKSDHKMTLQDPDFCDSLEEETDRLQPDISSTYPMMHLMKDKKVSNPFPLKPRTLSSINETVLPSSVDKIKDGDSGKMLVNCAKATRRAAILRKR</sequence>
<keyword evidence="3" id="KW-1185">Reference proteome</keyword>
<evidence type="ECO:0000313" key="3">
    <source>
        <dbReference type="Proteomes" id="UP001642483"/>
    </source>
</evidence>
<feature type="compositionally biased region" description="Polar residues" evidence="1">
    <location>
        <begin position="1231"/>
        <end position="1241"/>
    </location>
</feature>
<feature type="region of interest" description="Disordered" evidence="1">
    <location>
        <begin position="775"/>
        <end position="819"/>
    </location>
</feature>
<name>A0ABP0FKD0_CLALP</name>
<feature type="compositionally biased region" description="Polar residues" evidence="1">
    <location>
        <begin position="988"/>
        <end position="1011"/>
    </location>
</feature>